<reference evidence="1 2" key="1">
    <citation type="submission" date="2018-04" db="EMBL/GenBank/DDBJ databases">
        <title>Marixanthomonas spongiae HN-E44 sp. nov., isolated from a marine sponge.</title>
        <authorList>
            <person name="Luo L."/>
            <person name="Zhuang L."/>
        </authorList>
    </citation>
    <scope>NUCLEOTIDE SEQUENCE [LARGE SCALE GENOMIC DNA]</scope>
    <source>
        <strain evidence="1 2">HN-E44</strain>
    </source>
</reference>
<dbReference type="EMBL" id="QEHR01000004">
    <property type="protein sequence ID" value="PVW15051.1"/>
    <property type="molecule type" value="Genomic_DNA"/>
</dbReference>
<dbReference type="OrthoDB" id="711735at2"/>
<organism evidence="1 2">
    <name type="scientific">Marixanthomonas spongiae</name>
    <dbReference type="NCBI Taxonomy" id="2174845"/>
    <lineage>
        <taxon>Bacteria</taxon>
        <taxon>Pseudomonadati</taxon>
        <taxon>Bacteroidota</taxon>
        <taxon>Flavobacteriia</taxon>
        <taxon>Flavobacteriales</taxon>
        <taxon>Flavobacteriaceae</taxon>
        <taxon>Marixanthomonas</taxon>
    </lineage>
</organism>
<dbReference type="AlphaFoldDB" id="A0A2U0I1Q8"/>
<name>A0A2U0I1Q8_9FLAO</name>
<evidence type="ECO:0000313" key="2">
    <source>
        <dbReference type="Proteomes" id="UP000245962"/>
    </source>
</evidence>
<proteinExistence type="predicted"/>
<comment type="caution">
    <text evidence="1">The sequence shown here is derived from an EMBL/GenBank/DDBJ whole genome shotgun (WGS) entry which is preliminary data.</text>
</comment>
<keyword evidence="2" id="KW-1185">Reference proteome</keyword>
<accession>A0A2U0I1Q8</accession>
<gene>
    <name evidence="1" type="ORF">DDV96_06470</name>
</gene>
<protein>
    <submittedName>
        <fullName evidence="1">Uncharacterized protein</fullName>
    </submittedName>
</protein>
<evidence type="ECO:0000313" key="1">
    <source>
        <dbReference type="EMBL" id="PVW15051.1"/>
    </source>
</evidence>
<dbReference type="RefSeq" id="WP_116693944.1">
    <property type="nucleotide sequence ID" value="NZ_QEHR01000004.1"/>
</dbReference>
<sequence>MNDQNRLKALLWSRQLVDLGGSSEQKSSSYKQLKAELAAHLDRLVATDFNKLVAILYRIDISEEKAKTALAAKDAHETAGEILAQLIVERQVQKIQFRQSYGQH</sequence>
<dbReference type="Proteomes" id="UP000245962">
    <property type="component" value="Unassembled WGS sequence"/>
</dbReference>